<dbReference type="AlphaFoldDB" id="A0A067PVX3"/>
<evidence type="ECO:0000313" key="2">
    <source>
        <dbReference type="Proteomes" id="UP000027265"/>
    </source>
</evidence>
<dbReference type="EMBL" id="KL197716">
    <property type="protein sequence ID" value="KDQ58889.1"/>
    <property type="molecule type" value="Genomic_DNA"/>
</dbReference>
<dbReference type="InParanoid" id="A0A067PVX3"/>
<organism evidence="1 2">
    <name type="scientific">Jaapia argillacea MUCL 33604</name>
    <dbReference type="NCBI Taxonomy" id="933084"/>
    <lineage>
        <taxon>Eukaryota</taxon>
        <taxon>Fungi</taxon>
        <taxon>Dikarya</taxon>
        <taxon>Basidiomycota</taxon>
        <taxon>Agaricomycotina</taxon>
        <taxon>Agaricomycetes</taxon>
        <taxon>Agaricomycetidae</taxon>
        <taxon>Jaapiales</taxon>
        <taxon>Jaapiaceae</taxon>
        <taxon>Jaapia</taxon>
    </lineage>
</organism>
<dbReference type="HOGENOM" id="CLU_1337677_0_0_1"/>
<proteinExistence type="predicted"/>
<gene>
    <name evidence="1" type="ORF">JAAARDRAFT_46550</name>
</gene>
<reference evidence="2" key="1">
    <citation type="journal article" date="2014" name="Proc. Natl. Acad. Sci. U.S.A.">
        <title>Extensive sampling of basidiomycete genomes demonstrates inadequacy of the white-rot/brown-rot paradigm for wood decay fungi.</title>
        <authorList>
            <person name="Riley R."/>
            <person name="Salamov A.A."/>
            <person name="Brown D.W."/>
            <person name="Nagy L.G."/>
            <person name="Floudas D."/>
            <person name="Held B.W."/>
            <person name="Levasseur A."/>
            <person name="Lombard V."/>
            <person name="Morin E."/>
            <person name="Otillar R."/>
            <person name="Lindquist E.A."/>
            <person name="Sun H."/>
            <person name="LaButti K.M."/>
            <person name="Schmutz J."/>
            <person name="Jabbour D."/>
            <person name="Luo H."/>
            <person name="Baker S.E."/>
            <person name="Pisabarro A.G."/>
            <person name="Walton J.D."/>
            <person name="Blanchette R.A."/>
            <person name="Henrissat B."/>
            <person name="Martin F."/>
            <person name="Cullen D."/>
            <person name="Hibbett D.S."/>
            <person name="Grigoriev I.V."/>
        </authorList>
    </citation>
    <scope>NUCLEOTIDE SEQUENCE [LARGE SCALE GENOMIC DNA]</scope>
    <source>
        <strain evidence="2">MUCL 33604</strain>
    </source>
</reference>
<name>A0A067PVX3_9AGAM</name>
<keyword evidence="2" id="KW-1185">Reference proteome</keyword>
<sequence length="205" mass="22353">MDLTAIAMVLPNPIHETAATTTEAEPEGTPGINNINPRGIKSMTVSKILDLVEQTVTVQLQERIGSQPLTRFTMVSLYGEHLARVYIDSATAAAVQLSRDLNGLDCLLRFALSHPGDETSYFARMLAEHTTRVHGDDPTGTMQVANVIALAQARFPRFFVSSTLTVDAWDQGRPRNPKDGYDSEDSGLPDLEVVDWSNEAVLGSL</sequence>
<accession>A0A067PVX3</accession>
<dbReference type="Proteomes" id="UP000027265">
    <property type="component" value="Unassembled WGS sequence"/>
</dbReference>
<protein>
    <submittedName>
        <fullName evidence="1">Uncharacterized protein</fullName>
    </submittedName>
</protein>
<evidence type="ECO:0000313" key="1">
    <source>
        <dbReference type="EMBL" id="KDQ58889.1"/>
    </source>
</evidence>